<protein>
    <submittedName>
        <fullName evidence="1">Uncharacterized protein</fullName>
    </submittedName>
</protein>
<gene>
    <name evidence="1" type="ORF">PCG10_002066</name>
</gene>
<keyword evidence="2" id="KW-1185">Reference proteome</keyword>
<sequence>MTRKVITVGTPSAPVARADGSHLIWDDVPASFFAYQKREASPETDFESVANHRNSYSDHLELPQSNVSARADLEYPIPTAGYLSRRAALTGTSFLDPKVNLDVLSCALDSDISGCDDCDNQDVPAIPPIGAGTDVPSAPTGPAPTSGGTKGCVAIVYYQDDHKKLQEYHAYEFYPLTPSIDVCPEINPPDWIESGAPDAMPSEMTGISAFGDKWSGSLSSRR</sequence>
<comment type="caution">
    <text evidence="1">The sequence shown here is derived from an EMBL/GenBank/DDBJ whole genome shotgun (WGS) entry which is preliminary data.</text>
</comment>
<evidence type="ECO:0000313" key="1">
    <source>
        <dbReference type="EMBL" id="KAF7516542.1"/>
    </source>
</evidence>
<dbReference type="AlphaFoldDB" id="A0A9P5KVF9"/>
<reference evidence="1" key="1">
    <citation type="submission" date="2020-02" db="EMBL/GenBank/DDBJ databases">
        <authorList>
            <person name="Lichtner F.J."/>
        </authorList>
    </citation>
    <scope>NUCLEOTIDE SEQUENCE</scope>
    <source>
        <strain evidence="1">G10</strain>
    </source>
</reference>
<accession>A0A9P5KVF9</accession>
<name>A0A9P5KVF9_PENCR</name>
<dbReference type="Proteomes" id="UP000701341">
    <property type="component" value="Unassembled WGS sequence"/>
</dbReference>
<organism evidence="1 2">
    <name type="scientific">Penicillium crustosum</name>
    <name type="common">Blue mold fungus</name>
    <dbReference type="NCBI Taxonomy" id="36656"/>
    <lineage>
        <taxon>Eukaryota</taxon>
        <taxon>Fungi</taxon>
        <taxon>Dikarya</taxon>
        <taxon>Ascomycota</taxon>
        <taxon>Pezizomycotina</taxon>
        <taxon>Eurotiomycetes</taxon>
        <taxon>Eurotiomycetidae</taxon>
        <taxon>Eurotiales</taxon>
        <taxon>Aspergillaceae</taxon>
        <taxon>Penicillium</taxon>
    </lineage>
</organism>
<evidence type="ECO:0000313" key="2">
    <source>
        <dbReference type="Proteomes" id="UP000701341"/>
    </source>
</evidence>
<proteinExistence type="predicted"/>
<dbReference type="EMBL" id="JAAOZQ010000135">
    <property type="protein sequence ID" value="KAF7516542.1"/>
    <property type="molecule type" value="Genomic_DNA"/>
</dbReference>